<sequence>MALSIRKKSSAKPYGRDEMIFDGMAKDRLLATLEQKYFEEQSKKEFQKALH</sequence>
<gene>
    <name evidence="1" type="ORF">PXC00_06460</name>
</gene>
<reference evidence="1" key="1">
    <citation type="submission" date="2023-09" db="EMBL/GenBank/DDBJ databases">
        <authorList>
            <person name="Zeng C."/>
        </authorList>
    </citation>
    <scope>NUCLEOTIDE SEQUENCE</scope>
    <source>
        <strain evidence="1">ZCY20-5</strain>
    </source>
</reference>
<keyword evidence="2" id="KW-1185">Reference proteome</keyword>
<dbReference type="RefSeq" id="WP_275846083.1">
    <property type="nucleotide sequence ID" value="NZ_CP135996.1"/>
</dbReference>
<name>A0AA97DDH8_9FIRM</name>
<dbReference type="KEGG" id="carl:PXC00_06460"/>
<organism evidence="1 2">
    <name type="scientific">Caproicibacterium argilliputei</name>
    <dbReference type="NCBI Taxonomy" id="3030016"/>
    <lineage>
        <taxon>Bacteria</taxon>
        <taxon>Bacillati</taxon>
        <taxon>Bacillota</taxon>
        <taxon>Clostridia</taxon>
        <taxon>Eubacteriales</taxon>
        <taxon>Oscillospiraceae</taxon>
        <taxon>Caproicibacterium</taxon>
    </lineage>
</organism>
<evidence type="ECO:0000313" key="2">
    <source>
        <dbReference type="Proteomes" id="UP001300604"/>
    </source>
</evidence>
<dbReference type="EMBL" id="CP135996">
    <property type="protein sequence ID" value="WOC33503.1"/>
    <property type="molecule type" value="Genomic_DNA"/>
</dbReference>
<protein>
    <submittedName>
        <fullName evidence="1">Uncharacterized protein</fullName>
    </submittedName>
</protein>
<evidence type="ECO:0000313" key="1">
    <source>
        <dbReference type="EMBL" id="WOC33503.1"/>
    </source>
</evidence>
<accession>A0AA97DDH8</accession>
<reference evidence="1" key="2">
    <citation type="submission" date="2024-06" db="EMBL/GenBank/DDBJ databases">
        <title>Caproicibacterium argilliputei sp. nov, a novel caproic acid producing anaerobic bacterium isolated from pit mud.</title>
        <authorList>
            <person name="Xia S."/>
        </authorList>
    </citation>
    <scope>NUCLEOTIDE SEQUENCE</scope>
    <source>
        <strain evidence="1">ZCY20-5</strain>
    </source>
</reference>
<dbReference type="AlphaFoldDB" id="A0AA97DDH8"/>
<dbReference type="Proteomes" id="UP001300604">
    <property type="component" value="Chromosome"/>
</dbReference>
<proteinExistence type="predicted"/>